<dbReference type="GO" id="GO:0003677">
    <property type="term" value="F:DNA binding"/>
    <property type="evidence" value="ECO:0007669"/>
    <property type="project" value="InterPro"/>
</dbReference>
<dbReference type="InterPro" id="IPR001739">
    <property type="entry name" value="Methyl_CpG_DNA-bd"/>
</dbReference>
<name>A0AB32VUG7_THECC</name>
<feature type="region of interest" description="Disordered" evidence="1">
    <location>
        <begin position="91"/>
        <end position="122"/>
    </location>
</feature>
<reference evidence="4" key="2">
    <citation type="submission" date="2025-08" db="UniProtKB">
        <authorList>
            <consortium name="RefSeq"/>
        </authorList>
    </citation>
    <scope>IDENTIFICATION</scope>
</reference>
<feature type="domain" description="MBD" evidence="2">
    <location>
        <begin position="25"/>
        <end position="94"/>
    </location>
</feature>
<dbReference type="Proteomes" id="UP000694886">
    <property type="component" value="Chromosome 1"/>
</dbReference>
<dbReference type="RefSeq" id="XP_017969536.1">
    <property type="nucleotide sequence ID" value="XM_018114047.1"/>
</dbReference>
<proteinExistence type="predicted"/>
<dbReference type="PROSITE" id="PS50982">
    <property type="entry name" value="MBD"/>
    <property type="match status" value="1"/>
</dbReference>
<feature type="compositionally biased region" description="Polar residues" evidence="1">
    <location>
        <begin position="144"/>
        <end position="161"/>
    </location>
</feature>
<evidence type="ECO:0000259" key="2">
    <source>
        <dbReference type="PROSITE" id="PS50982"/>
    </source>
</evidence>
<evidence type="ECO:0000313" key="4">
    <source>
        <dbReference type="RefSeq" id="XP_017969536.1"/>
    </source>
</evidence>
<protein>
    <submittedName>
        <fullName evidence="4">Uncharacterized protein LOC18614199 isoform X2</fullName>
    </submittedName>
</protein>
<dbReference type="AlphaFoldDB" id="A0AB32VUG7"/>
<sequence>MAVVSVVHWFVAVLQYRLEAFYHLSKHDENSSRPIPDRWMLVVKEQKGGSRRSYYSCPETGQKFYTYEDLMRYVNYAKAAKLSIYSPNFRPINPRKPKKKASVPDVDQSAVEKSSDSEDSTFKLPSIASLELMEVVSPSHSDKQSASGKSKLENQSSNEACSSERGKGKKQKK</sequence>
<evidence type="ECO:0000256" key="1">
    <source>
        <dbReference type="SAM" id="MobiDB-lite"/>
    </source>
</evidence>
<dbReference type="Gene3D" id="3.30.890.10">
    <property type="entry name" value="Methyl-cpg-binding Protein 2, Chain A"/>
    <property type="match status" value="1"/>
</dbReference>
<dbReference type="Gramene" id="Tc01v2_t030720.1">
    <property type="protein sequence ID" value="Tc01v2_p030720.1"/>
    <property type="gene ID" value="Tc01v2_g030720"/>
</dbReference>
<dbReference type="GeneID" id="18614199"/>
<organism evidence="3 4">
    <name type="scientific">Theobroma cacao</name>
    <name type="common">Cacao</name>
    <name type="synonym">Cocoa</name>
    <dbReference type="NCBI Taxonomy" id="3641"/>
    <lineage>
        <taxon>Eukaryota</taxon>
        <taxon>Viridiplantae</taxon>
        <taxon>Streptophyta</taxon>
        <taxon>Embryophyta</taxon>
        <taxon>Tracheophyta</taxon>
        <taxon>Spermatophyta</taxon>
        <taxon>Magnoliopsida</taxon>
        <taxon>eudicotyledons</taxon>
        <taxon>Gunneridae</taxon>
        <taxon>Pentapetalae</taxon>
        <taxon>rosids</taxon>
        <taxon>malvids</taxon>
        <taxon>Malvales</taxon>
        <taxon>Malvaceae</taxon>
        <taxon>Byttnerioideae</taxon>
        <taxon>Theobroma</taxon>
    </lineage>
</organism>
<accession>A0AB32VUG7</accession>
<feature type="region of interest" description="Disordered" evidence="1">
    <location>
        <begin position="135"/>
        <end position="173"/>
    </location>
</feature>
<reference evidence="3" key="1">
    <citation type="journal article" date="1997" name="Nucleic Acids Res.">
        <title>tRNAscan-SE: a program for improved detection of transfer RNA genes in genomic sequence.</title>
        <authorList>
            <person name="Lowe T.M."/>
            <person name="Eddy S.R."/>
        </authorList>
    </citation>
    <scope>NUCLEOTIDE SEQUENCE [LARGE SCALE GENOMIC DNA]</scope>
    <source>
        <strain evidence="3">r\B97-61/B2</strain>
    </source>
</reference>
<evidence type="ECO:0000313" key="3">
    <source>
        <dbReference type="Proteomes" id="UP000694886"/>
    </source>
</evidence>
<gene>
    <name evidence="4" type="primary">LOC18614199</name>
</gene>